<dbReference type="InterPro" id="IPR002078">
    <property type="entry name" value="Sigma_54_int"/>
</dbReference>
<name>A0A494WYJ2_9FIRM</name>
<dbReference type="PROSITE" id="PS00675">
    <property type="entry name" value="SIGMA54_INTERACT_1"/>
    <property type="match status" value="1"/>
</dbReference>
<dbReference type="SUPFAM" id="SSF46689">
    <property type="entry name" value="Homeodomain-like"/>
    <property type="match status" value="1"/>
</dbReference>
<feature type="coiled-coil region" evidence="5">
    <location>
        <begin position="220"/>
        <end position="247"/>
    </location>
</feature>
<dbReference type="InterPro" id="IPR027417">
    <property type="entry name" value="P-loop_NTPase"/>
</dbReference>
<dbReference type="PROSITE" id="PS50045">
    <property type="entry name" value="SIGMA54_INTERACT_4"/>
    <property type="match status" value="1"/>
</dbReference>
<dbReference type="Pfam" id="PF25601">
    <property type="entry name" value="AAA_lid_14"/>
    <property type="match status" value="1"/>
</dbReference>
<evidence type="ECO:0000256" key="3">
    <source>
        <dbReference type="ARBA" id="ARBA00022840"/>
    </source>
</evidence>
<dbReference type="Gene3D" id="3.30.450.20">
    <property type="entry name" value="PAS domain"/>
    <property type="match status" value="2"/>
</dbReference>
<protein>
    <recommendedName>
        <fullName evidence="4">HTH-type transcriptional regulatory protein TyrR</fullName>
    </recommendedName>
</protein>
<dbReference type="Gene3D" id="1.10.10.60">
    <property type="entry name" value="Homeodomain-like"/>
    <property type="match status" value="1"/>
</dbReference>
<evidence type="ECO:0000256" key="1">
    <source>
        <dbReference type="ARBA" id="ARBA00022741"/>
    </source>
</evidence>
<dbReference type="FunFam" id="3.40.50.300:FF:000006">
    <property type="entry name" value="DNA-binding transcriptional regulator NtrC"/>
    <property type="match status" value="1"/>
</dbReference>
<dbReference type="SMART" id="SM00091">
    <property type="entry name" value="PAS"/>
    <property type="match status" value="2"/>
</dbReference>
<dbReference type="PROSITE" id="PS50113">
    <property type="entry name" value="PAC"/>
    <property type="match status" value="1"/>
</dbReference>
<dbReference type="PANTHER" id="PTHR32071">
    <property type="entry name" value="TRANSCRIPTIONAL REGULATORY PROTEIN"/>
    <property type="match status" value="1"/>
</dbReference>
<proteinExistence type="predicted"/>
<feature type="domain" description="Sigma-54 factor interaction" evidence="6">
    <location>
        <begin position="254"/>
        <end position="483"/>
    </location>
</feature>
<dbReference type="InterPro" id="IPR030828">
    <property type="entry name" value="HTH_TyrR"/>
</dbReference>
<dbReference type="SUPFAM" id="SSF52540">
    <property type="entry name" value="P-loop containing nucleoside triphosphate hydrolases"/>
    <property type="match status" value="1"/>
</dbReference>
<keyword evidence="2" id="KW-0058">Aromatic hydrocarbons catabolism</keyword>
<evidence type="ECO:0000313" key="10">
    <source>
        <dbReference type="Proteomes" id="UP000271256"/>
    </source>
</evidence>
<keyword evidence="5" id="KW-0175">Coiled coil</keyword>
<dbReference type="NCBIfam" id="TIGR00229">
    <property type="entry name" value="sensory_box"/>
    <property type="match status" value="1"/>
</dbReference>
<dbReference type="SUPFAM" id="SSF55785">
    <property type="entry name" value="PYP-like sensor domain (PAS domain)"/>
    <property type="match status" value="2"/>
</dbReference>
<dbReference type="InterPro" id="IPR013656">
    <property type="entry name" value="PAS_4"/>
</dbReference>
<dbReference type="Pfam" id="PF18024">
    <property type="entry name" value="HTH_50"/>
    <property type="match status" value="1"/>
</dbReference>
<dbReference type="InterPro" id="IPR003593">
    <property type="entry name" value="AAA+_ATPase"/>
</dbReference>
<accession>A0A494WYJ2</accession>
<dbReference type="InterPro" id="IPR000014">
    <property type="entry name" value="PAS"/>
</dbReference>
<dbReference type="Pfam" id="PF00989">
    <property type="entry name" value="PAS"/>
    <property type="match status" value="1"/>
</dbReference>
<dbReference type="CDD" id="cd00009">
    <property type="entry name" value="AAA"/>
    <property type="match status" value="1"/>
</dbReference>
<comment type="caution">
    <text evidence="9">The sequence shown here is derived from an EMBL/GenBank/DDBJ whole genome shotgun (WGS) entry which is preliminary data.</text>
</comment>
<feature type="domain" description="PAS" evidence="7">
    <location>
        <begin position="110"/>
        <end position="155"/>
    </location>
</feature>
<evidence type="ECO:0000256" key="2">
    <source>
        <dbReference type="ARBA" id="ARBA00022797"/>
    </source>
</evidence>
<dbReference type="InterPro" id="IPR025662">
    <property type="entry name" value="Sigma_54_int_dom_ATP-bd_1"/>
</dbReference>
<gene>
    <name evidence="9" type="ORF">D7024_02685</name>
</gene>
<evidence type="ECO:0000256" key="5">
    <source>
        <dbReference type="SAM" id="Coils"/>
    </source>
</evidence>
<dbReference type="SMART" id="SM00382">
    <property type="entry name" value="AAA"/>
    <property type="match status" value="1"/>
</dbReference>
<dbReference type="Proteomes" id="UP000271256">
    <property type="component" value="Unassembled WGS sequence"/>
</dbReference>
<dbReference type="CDD" id="cd00130">
    <property type="entry name" value="PAS"/>
    <property type="match status" value="1"/>
</dbReference>
<dbReference type="GO" id="GO:0006355">
    <property type="term" value="P:regulation of DNA-templated transcription"/>
    <property type="evidence" value="ECO:0007669"/>
    <property type="project" value="InterPro"/>
</dbReference>
<dbReference type="Gene3D" id="1.10.8.60">
    <property type="match status" value="1"/>
</dbReference>
<dbReference type="InterPro" id="IPR013767">
    <property type="entry name" value="PAS_fold"/>
</dbReference>
<dbReference type="PROSITE" id="PS50112">
    <property type="entry name" value="PAS"/>
    <property type="match status" value="2"/>
</dbReference>
<dbReference type="GO" id="GO:0003677">
    <property type="term" value="F:DNA binding"/>
    <property type="evidence" value="ECO:0007669"/>
    <property type="project" value="UniProtKB-KW"/>
</dbReference>
<dbReference type="Pfam" id="PF00158">
    <property type="entry name" value="Sigma54_activat"/>
    <property type="match status" value="1"/>
</dbReference>
<dbReference type="Gene3D" id="3.40.50.300">
    <property type="entry name" value="P-loop containing nucleotide triphosphate hydrolases"/>
    <property type="match status" value="1"/>
</dbReference>
<keyword evidence="3" id="KW-0067">ATP-binding</keyword>
<organism evidence="9 10">
    <name type="scientific">Desulfofundulus salinus</name>
    <dbReference type="NCBI Taxonomy" id="2419843"/>
    <lineage>
        <taxon>Bacteria</taxon>
        <taxon>Bacillati</taxon>
        <taxon>Bacillota</taxon>
        <taxon>Clostridia</taxon>
        <taxon>Eubacteriales</taxon>
        <taxon>Peptococcaceae</taxon>
        <taxon>Desulfofundulus</taxon>
    </lineage>
</organism>
<dbReference type="EMBL" id="RBWE01000001">
    <property type="protein sequence ID" value="RKO65967.1"/>
    <property type="molecule type" value="Genomic_DNA"/>
</dbReference>
<dbReference type="InterPro" id="IPR035965">
    <property type="entry name" value="PAS-like_dom_sf"/>
</dbReference>
<evidence type="ECO:0000259" key="7">
    <source>
        <dbReference type="PROSITE" id="PS50112"/>
    </source>
</evidence>
<evidence type="ECO:0000313" key="9">
    <source>
        <dbReference type="EMBL" id="RKO65967.1"/>
    </source>
</evidence>
<dbReference type="GO" id="GO:0005524">
    <property type="term" value="F:ATP binding"/>
    <property type="evidence" value="ECO:0007669"/>
    <property type="project" value="UniProtKB-KW"/>
</dbReference>
<dbReference type="AlphaFoldDB" id="A0A494WYJ2"/>
<dbReference type="OrthoDB" id="9803970at2"/>
<sequence>MREVFALLDPVPVGLLLVDAGGRVEFLNRVAEDLLGVERSAAAGRQLGDVLPAVLVEQLWPQDGSPLGRKVEINGRKVAVQVNPLVGEEGAGGTMLVLQDISLCESLREAKEELEAIFNSSYDEIYVVDGEGYTRRVNKIGESYYGVEVEKIIGKHYSEMEEEGYFNPSVSRRVFEERRRVTMVQHTKTGKTLIVTGNPVFDDSGRITRIVVNSRDVSELINLKQRLEDTEQLVDNYRRLVMYLRQEKLENTEIIAASPQMKQVLDLVDRVAQVDSTILITGESGVGKGVIASRIHKLSRRHKGPFITINCGAIPENLLESELFGYEPGAFTGARREGKRGLIEMGDGGTVFLDEVADLPLNLQVKLLQVIQEKKLMRVGGSQQIAVNVRFIAATNRDIQKMVREGLFREDLYYRLNVVPVTIPPLRYRKEDIVPLIEHFVNKFNLKYDMNKHFSPEVLDVLVKYHWPGNIREVENLVERLMVTTDSNLIETVHIPDYIINSSGELPGRVYVLGICPLKQAVDEVERQLIMLASQRCKTTYEMASALQVNQSTIVRKIQKYRVYPTGSKQKKLMKNTK</sequence>
<feature type="domain" description="PAC" evidence="8">
    <location>
        <begin position="177"/>
        <end position="229"/>
    </location>
</feature>
<evidence type="ECO:0000259" key="6">
    <source>
        <dbReference type="PROSITE" id="PS50045"/>
    </source>
</evidence>
<keyword evidence="1" id="KW-0547">Nucleotide-binding</keyword>
<dbReference type="PANTHER" id="PTHR32071:SF57">
    <property type="entry name" value="C4-DICARBOXYLATE TRANSPORT TRANSCRIPTIONAL REGULATORY PROTEIN DCTD"/>
    <property type="match status" value="1"/>
</dbReference>
<dbReference type="InterPro" id="IPR000700">
    <property type="entry name" value="PAS-assoc_C"/>
</dbReference>
<dbReference type="InterPro" id="IPR058031">
    <property type="entry name" value="AAA_lid_NorR"/>
</dbReference>
<evidence type="ECO:0000259" key="8">
    <source>
        <dbReference type="PROSITE" id="PS50113"/>
    </source>
</evidence>
<keyword evidence="10" id="KW-1185">Reference proteome</keyword>
<evidence type="ECO:0000256" key="4">
    <source>
        <dbReference type="ARBA" id="ARBA00029500"/>
    </source>
</evidence>
<dbReference type="InterPro" id="IPR009057">
    <property type="entry name" value="Homeodomain-like_sf"/>
</dbReference>
<dbReference type="RefSeq" id="WP_121450414.1">
    <property type="nucleotide sequence ID" value="NZ_RBWE01000001.1"/>
</dbReference>
<dbReference type="Pfam" id="PF08448">
    <property type="entry name" value="PAS_4"/>
    <property type="match status" value="1"/>
</dbReference>
<reference evidence="9 10" key="1">
    <citation type="submission" date="2018-10" db="EMBL/GenBank/DDBJ databases">
        <authorList>
            <person name="Grouzdev D.S."/>
            <person name="Krutkina M.S."/>
            <person name="Tourova T.P."/>
            <person name="Nazina T.N."/>
        </authorList>
    </citation>
    <scope>NUCLEOTIDE SEQUENCE [LARGE SCALE GENOMIC DNA]</scope>
    <source>
        <strain evidence="9 10">435</strain>
    </source>
</reference>
<feature type="domain" description="PAS" evidence="7">
    <location>
        <begin position="1"/>
        <end position="63"/>
    </location>
</feature>